<feature type="compositionally biased region" description="Basic and acidic residues" evidence="2">
    <location>
        <begin position="312"/>
        <end position="332"/>
    </location>
</feature>
<dbReference type="RefSeq" id="WP_173145066.1">
    <property type="nucleotide sequence ID" value="NZ_CP053985.1"/>
</dbReference>
<feature type="compositionally biased region" description="Basic and acidic residues" evidence="2">
    <location>
        <begin position="375"/>
        <end position="388"/>
    </location>
</feature>
<feature type="compositionally biased region" description="Low complexity" evidence="2">
    <location>
        <begin position="395"/>
        <end position="406"/>
    </location>
</feature>
<feature type="coiled-coil region" evidence="1">
    <location>
        <begin position="31"/>
        <end position="100"/>
    </location>
</feature>
<feature type="region of interest" description="Disordered" evidence="2">
    <location>
        <begin position="261"/>
        <end position="419"/>
    </location>
</feature>
<feature type="compositionally biased region" description="Basic and acidic residues" evidence="2">
    <location>
        <begin position="261"/>
        <end position="302"/>
    </location>
</feature>
<dbReference type="PANTHER" id="PTHR21666">
    <property type="entry name" value="PEPTIDASE-RELATED"/>
    <property type="match status" value="1"/>
</dbReference>
<feature type="signal peptide" evidence="3">
    <location>
        <begin position="1"/>
        <end position="22"/>
    </location>
</feature>
<reference evidence="5 6" key="1">
    <citation type="submission" date="2020-05" db="EMBL/GenBank/DDBJ databases">
        <title>FDA dAtabase for Regulatory Grade micrObial Sequences (FDA-ARGOS): Supporting development and validation of Infectious Disease Dx tests.</title>
        <authorList>
            <person name="Sproer C."/>
            <person name="Gronow S."/>
            <person name="Severitt S."/>
            <person name="Schroder I."/>
            <person name="Tallon L."/>
            <person name="Sadzewicz L."/>
            <person name="Zhao X."/>
            <person name="Vavikolanu K."/>
            <person name="Mehta A."/>
            <person name="Aluvathingal J."/>
            <person name="Nadendla S."/>
            <person name="Myers T."/>
            <person name="Yan Y."/>
            <person name="Sichtig H."/>
        </authorList>
    </citation>
    <scope>NUCLEOTIDE SEQUENCE [LARGE SCALE GENOMIC DNA]</scope>
    <source>
        <strain evidence="5 6">FDAARGOS_790</strain>
    </source>
</reference>
<proteinExistence type="predicted"/>
<dbReference type="Gene3D" id="6.10.250.3150">
    <property type="match status" value="1"/>
</dbReference>
<accession>A0A7D4E656</accession>
<dbReference type="FunFam" id="2.70.70.10:FF:000003">
    <property type="entry name" value="Murein hydrolase activator EnvC"/>
    <property type="match status" value="1"/>
</dbReference>
<dbReference type="InterPro" id="IPR011055">
    <property type="entry name" value="Dup_hybrid_motif"/>
</dbReference>
<evidence type="ECO:0000313" key="6">
    <source>
        <dbReference type="Proteomes" id="UP000500970"/>
    </source>
</evidence>
<dbReference type="GO" id="GO:0004222">
    <property type="term" value="F:metalloendopeptidase activity"/>
    <property type="evidence" value="ECO:0007669"/>
    <property type="project" value="TreeGrafter"/>
</dbReference>
<dbReference type="PANTHER" id="PTHR21666:SF270">
    <property type="entry name" value="MUREIN HYDROLASE ACTIVATOR ENVC"/>
    <property type="match status" value="1"/>
</dbReference>
<dbReference type="AlphaFoldDB" id="A0A7D4E656"/>
<evidence type="ECO:0000256" key="2">
    <source>
        <dbReference type="SAM" id="MobiDB-lite"/>
    </source>
</evidence>
<organism evidence="5 6">
    <name type="scientific">Achromobacter pestifer</name>
    <dbReference type="NCBI Taxonomy" id="1353889"/>
    <lineage>
        <taxon>Bacteria</taxon>
        <taxon>Pseudomonadati</taxon>
        <taxon>Pseudomonadota</taxon>
        <taxon>Betaproteobacteria</taxon>
        <taxon>Burkholderiales</taxon>
        <taxon>Alcaligenaceae</taxon>
        <taxon>Achromobacter</taxon>
    </lineage>
</organism>
<dbReference type="EMBL" id="CP053985">
    <property type="protein sequence ID" value="QKH36151.1"/>
    <property type="molecule type" value="Genomic_DNA"/>
</dbReference>
<evidence type="ECO:0000256" key="3">
    <source>
        <dbReference type="SAM" id="SignalP"/>
    </source>
</evidence>
<keyword evidence="6" id="KW-1185">Reference proteome</keyword>
<feature type="chain" id="PRO_5028935685" evidence="3">
    <location>
        <begin position="23"/>
        <end position="539"/>
    </location>
</feature>
<keyword evidence="3" id="KW-0732">Signal</keyword>
<dbReference type="InterPro" id="IPR016047">
    <property type="entry name" value="M23ase_b-sheet_dom"/>
</dbReference>
<evidence type="ECO:0000256" key="1">
    <source>
        <dbReference type="SAM" id="Coils"/>
    </source>
</evidence>
<protein>
    <submittedName>
        <fullName evidence="5">Peptidoglycan DD-metalloendopeptidase family protein</fullName>
    </submittedName>
</protein>
<gene>
    <name evidence="5" type="ORF">FOC84_14815</name>
</gene>
<keyword evidence="1" id="KW-0175">Coiled coil</keyword>
<feature type="domain" description="M23ase beta-sheet core" evidence="4">
    <location>
        <begin position="440"/>
        <end position="533"/>
    </location>
</feature>
<dbReference type="Gene3D" id="2.70.70.10">
    <property type="entry name" value="Glucose Permease (Domain IIA)"/>
    <property type="match status" value="1"/>
</dbReference>
<name>A0A7D4E656_9BURK</name>
<dbReference type="InterPro" id="IPR050570">
    <property type="entry name" value="Cell_wall_metabolism_enzyme"/>
</dbReference>
<dbReference type="KEGG" id="apes:FOC84_14815"/>
<dbReference type="SUPFAM" id="SSF51261">
    <property type="entry name" value="Duplicated hybrid motif"/>
    <property type="match status" value="1"/>
</dbReference>
<evidence type="ECO:0000259" key="4">
    <source>
        <dbReference type="Pfam" id="PF01551"/>
    </source>
</evidence>
<evidence type="ECO:0000313" key="5">
    <source>
        <dbReference type="EMBL" id="QKH36151.1"/>
    </source>
</evidence>
<dbReference type="CDD" id="cd12797">
    <property type="entry name" value="M23_peptidase"/>
    <property type="match status" value="1"/>
</dbReference>
<sequence>MRRAAGLLLAVMLTGGALSARAAPNDLAGRQSDAEKQQAALRDRIENLQKDIDDREAARKEAADALKQSESAISKINLRLRELAEANRQAQADLTGLEKQIGTQQVVLAKRRTELAEQLRTQYTSGVSPWTALLSGDDPQVLGRNLGYLDYVSRARADAVQALREDIERLAALQGRADARRAEIEKVVAETSEQKTALVGQQKERATLLAQLEGQIAAQRTEANKLGRDDQRLSRLITDLDAAIAKQIEDARRAEEARKRAEEVRRAEEARRAAEEAKKRADAERRAAEDARKKAEADRKLAADNAKQAADNAKRERDARDARDAAQAREQVEAASRQSRGPVAVADPDAAGLRPADQKQSRLTTPEPPQAKPAEPPKKAEPPEEKPAPSRIEPAQQTQTQTARAAPVGGGNGLRHGLSMPVRGQVQGRFGVDRPDGGVWRGVVLRAAEGTPVKVVAPGTVVYADWLRGFGNLIIVDHGQQYLTVYAYNQSLLKRVGDSVTGGDTIATVGATGGQVESGLYFEIRHRGAPVDPAQWLAQ</sequence>
<dbReference type="Proteomes" id="UP000500970">
    <property type="component" value="Chromosome"/>
</dbReference>
<dbReference type="Pfam" id="PF01551">
    <property type="entry name" value="Peptidase_M23"/>
    <property type="match status" value="1"/>
</dbReference>